<dbReference type="Pfam" id="PF04023">
    <property type="entry name" value="FeoA"/>
    <property type="match status" value="1"/>
</dbReference>
<dbReference type="Pfam" id="PF01325">
    <property type="entry name" value="Fe_dep_repress"/>
    <property type="match status" value="1"/>
</dbReference>
<protein>
    <recommendedName>
        <fullName evidence="4">Transcriptional regulator MntR</fullName>
    </recommendedName>
    <alternativeName>
        <fullName evidence="13">Manganese transport regulator</fullName>
    </alternativeName>
</protein>
<comment type="subcellular location">
    <subcellularLocation>
        <location evidence="1">Cytoplasm</location>
    </subcellularLocation>
</comment>
<dbReference type="GO" id="GO:0003677">
    <property type="term" value="F:DNA binding"/>
    <property type="evidence" value="ECO:0007669"/>
    <property type="project" value="UniProtKB-KW"/>
</dbReference>
<keyword evidence="11" id="KW-0464">Manganese</keyword>
<dbReference type="Pfam" id="PF02742">
    <property type="entry name" value="Fe_dep_repr_C"/>
    <property type="match status" value="1"/>
</dbReference>
<dbReference type="InterPro" id="IPR038157">
    <property type="entry name" value="FeoA_core_dom"/>
</dbReference>
<name>A0A1S9P9F6_9SPHI</name>
<dbReference type="InterPro" id="IPR001367">
    <property type="entry name" value="Fe_dep_repressor"/>
</dbReference>
<dbReference type="Gene3D" id="1.10.10.10">
    <property type="entry name" value="Winged helix-like DNA-binding domain superfamily/Winged helix DNA-binding domain"/>
    <property type="match status" value="1"/>
</dbReference>
<keyword evidence="16" id="KW-1185">Reference proteome</keyword>
<dbReference type="InterPro" id="IPR050536">
    <property type="entry name" value="DtxR_MntR_Metal-Reg"/>
</dbReference>
<dbReference type="GO" id="GO:0046983">
    <property type="term" value="F:protein dimerization activity"/>
    <property type="evidence" value="ECO:0007669"/>
    <property type="project" value="InterPro"/>
</dbReference>
<evidence type="ECO:0000256" key="12">
    <source>
        <dbReference type="ARBA" id="ARBA00025185"/>
    </source>
</evidence>
<dbReference type="SMART" id="SM00529">
    <property type="entry name" value="HTH_DTXR"/>
    <property type="match status" value="1"/>
</dbReference>
<dbReference type="Gene3D" id="1.10.60.10">
    <property type="entry name" value="Iron dependent repressor, metal binding and dimerisation domain"/>
    <property type="match status" value="1"/>
</dbReference>
<evidence type="ECO:0000256" key="9">
    <source>
        <dbReference type="ARBA" id="ARBA00023159"/>
    </source>
</evidence>
<dbReference type="InterPro" id="IPR007167">
    <property type="entry name" value="Fe-transptr_FeoA-like"/>
</dbReference>
<dbReference type="STRING" id="1792845.BC343_12345"/>
<dbReference type="SUPFAM" id="SSF46785">
    <property type="entry name" value="Winged helix' DNA-binding domain"/>
    <property type="match status" value="1"/>
</dbReference>
<dbReference type="EMBL" id="MBTF01000035">
    <property type="protein sequence ID" value="OOQ57591.1"/>
    <property type="molecule type" value="Genomic_DNA"/>
</dbReference>
<evidence type="ECO:0000256" key="11">
    <source>
        <dbReference type="ARBA" id="ARBA00023211"/>
    </source>
</evidence>
<dbReference type="Gene3D" id="2.30.30.90">
    <property type="match status" value="1"/>
</dbReference>
<evidence type="ECO:0000256" key="6">
    <source>
        <dbReference type="ARBA" id="ARBA00022491"/>
    </source>
</evidence>
<reference evidence="15 16" key="1">
    <citation type="submission" date="2016-07" db="EMBL/GenBank/DDBJ databases">
        <title>Genomic analysis of zinc-resistant bacterium Mucilaginibacter pedocola TBZ30.</title>
        <authorList>
            <person name="Huang J."/>
            <person name="Tang J."/>
        </authorList>
    </citation>
    <scope>NUCLEOTIDE SEQUENCE [LARGE SCALE GENOMIC DNA]</scope>
    <source>
        <strain evidence="15 16">TBZ30</strain>
    </source>
</reference>
<dbReference type="InterPro" id="IPR036421">
    <property type="entry name" value="Fe_dep_repressor_sf"/>
</dbReference>
<dbReference type="GO" id="GO:0003700">
    <property type="term" value="F:DNA-binding transcription factor activity"/>
    <property type="evidence" value="ECO:0007669"/>
    <property type="project" value="InterPro"/>
</dbReference>
<dbReference type="AlphaFoldDB" id="A0A1S9P9F6"/>
<keyword evidence="8" id="KW-0238">DNA-binding</keyword>
<evidence type="ECO:0000256" key="7">
    <source>
        <dbReference type="ARBA" id="ARBA00023015"/>
    </source>
</evidence>
<gene>
    <name evidence="15" type="ORF">BC343_12345</name>
</gene>
<keyword evidence="9" id="KW-0010">Activator</keyword>
<dbReference type="GO" id="GO:0005737">
    <property type="term" value="C:cytoplasm"/>
    <property type="evidence" value="ECO:0007669"/>
    <property type="project" value="UniProtKB-SubCell"/>
</dbReference>
<dbReference type="SUPFAM" id="SSF47979">
    <property type="entry name" value="Iron-dependent repressor protein, dimerization domain"/>
    <property type="match status" value="1"/>
</dbReference>
<dbReference type="InterPro" id="IPR036388">
    <property type="entry name" value="WH-like_DNA-bd_sf"/>
</dbReference>
<evidence type="ECO:0000259" key="14">
    <source>
        <dbReference type="PROSITE" id="PS50944"/>
    </source>
</evidence>
<evidence type="ECO:0000256" key="3">
    <source>
        <dbReference type="ARBA" id="ARBA00011738"/>
    </source>
</evidence>
<keyword evidence="10" id="KW-0804">Transcription</keyword>
<dbReference type="SMART" id="SM00899">
    <property type="entry name" value="FeoA"/>
    <property type="match status" value="1"/>
</dbReference>
<feature type="domain" description="HTH dtxR-type" evidence="14">
    <location>
        <begin position="1"/>
        <end position="65"/>
    </location>
</feature>
<dbReference type="GO" id="GO:0046914">
    <property type="term" value="F:transition metal ion binding"/>
    <property type="evidence" value="ECO:0007669"/>
    <property type="project" value="InterPro"/>
</dbReference>
<dbReference type="InterPro" id="IPR022687">
    <property type="entry name" value="HTH_DTXR"/>
</dbReference>
<dbReference type="PANTHER" id="PTHR33238:SF11">
    <property type="entry name" value="TRANSCRIPTIONAL REGULATOR MNTR"/>
    <property type="match status" value="1"/>
</dbReference>
<dbReference type="PANTHER" id="PTHR33238">
    <property type="entry name" value="IRON (METAL) DEPENDENT REPRESSOR, DTXR FAMILY"/>
    <property type="match status" value="1"/>
</dbReference>
<accession>A0A1S9P9F6</accession>
<evidence type="ECO:0000313" key="15">
    <source>
        <dbReference type="EMBL" id="OOQ57591.1"/>
    </source>
</evidence>
<evidence type="ECO:0000256" key="5">
    <source>
        <dbReference type="ARBA" id="ARBA00022490"/>
    </source>
</evidence>
<evidence type="ECO:0000256" key="13">
    <source>
        <dbReference type="ARBA" id="ARBA00032593"/>
    </source>
</evidence>
<keyword evidence="7" id="KW-0805">Transcription regulation</keyword>
<sequence>MNTLSEENYLKCIYRLWQDKDGEKITPTAIAEWLGNNPASVVDMIRKLTEKQLINYDKKKGVELTGQGQKDATMIVRRHRLWEVFLLEKLGYHWDEIHDIAEDLEHIKDATLADRLDKFLGFPEYDPHGDPIPKANGKMAKRHSTTLADVKPGTHCRVAAVKDTTSAFLQYLQKLNINIGTKLQLVEKIQFDGSLVISISGGERTTVSQKFGENILIDM</sequence>
<evidence type="ECO:0000256" key="10">
    <source>
        <dbReference type="ARBA" id="ARBA00023163"/>
    </source>
</evidence>
<proteinExistence type="inferred from homology"/>
<dbReference type="Proteomes" id="UP000189739">
    <property type="component" value="Unassembled WGS sequence"/>
</dbReference>
<comment type="similarity">
    <text evidence="2">Belongs to the DtxR/MntR family.</text>
</comment>
<dbReference type="PROSITE" id="PS50944">
    <property type="entry name" value="HTH_DTXR"/>
    <property type="match status" value="1"/>
</dbReference>
<keyword evidence="6" id="KW-0678">Repressor</keyword>
<keyword evidence="5" id="KW-0963">Cytoplasm</keyword>
<evidence type="ECO:0000256" key="4">
    <source>
        <dbReference type="ARBA" id="ARBA00022386"/>
    </source>
</evidence>
<organism evidence="15 16">
    <name type="scientific">Mucilaginibacter pedocola</name>
    <dbReference type="NCBI Taxonomy" id="1792845"/>
    <lineage>
        <taxon>Bacteria</taxon>
        <taxon>Pseudomonadati</taxon>
        <taxon>Bacteroidota</taxon>
        <taxon>Sphingobacteriia</taxon>
        <taxon>Sphingobacteriales</taxon>
        <taxon>Sphingobacteriaceae</taxon>
        <taxon>Mucilaginibacter</taxon>
    </lineage>
</organism>
<dbReference type="InterPro" id="IPR036390">
    <property type="entry name" value="WH_DNA-bd_sf"/>
</dbReference>
<dbReference type="RefSeq" id="WP_078350189.1">
    <property type="nucleotide sequence ID" value="NZ_MBTF01000035.1"/>
</dbReference>
<dbReference type="OrthoDB" id="9791355at2"/>
<comment type="function">
    <text evidence="12">In the presence of manganese, represses expression of mntH and mntS. Up-regulates expression of mntP.</text>
</comment>
<dbReference type="InterPro" id="IPR022689">
    <property type="entry name" value="Iron_dep_repressor"/>
</dbReference>
<evidence type="ECO:0000256" key="2">
    <source>
        <dbReference type="ARBA" id="ARBA00007871"/>
    </source>
</evidence>
<comment type="subunit">
    <text evidence="3">Homodimer.</text>
</comment>
<comment type="caution">
    <text evidence="15">The sequence shown here is derived from an EMBL/GenBank/DDBJ whole genome shotgun (WGS) entry which is preliminary data.</text>
</comment>
<evidence type="ECO:0000256" key="1">
    <source>
        <dbReference type="ARBA" id="ARBA00004496"/>
    </source>
</evidence>
<evidence type="ECO:0000256" key="8">
    <source>
        <dbReference type="ARBA" id="ARBA00023125"/>
    </source>
</evidence>
<evidence type="ECO:0000313" key="16">
    <source>
        <dbReference type="Proteomes" id="UP000189739"/>
    </source>
</evidence>